<protein>
    <recommendedName>
        <fullName evidence="7">NADPH-dependent 1-acyldihydroxyacetone phosphate reductase</fullName>
    </recommendedName>
</protein>
<evidence type="ECO:0000313" key="6">
    <source>
        <dbReference type="Proteomes" id="UP000722485"/>
    </source>
</evidence>
<keyword evidence="3" id="KW-0560">Oxidoreductase</keyword>
<evidence type="ECO:0000313" key="5">
    <source>
        <dbReference type="EMBL" id="KAF7550934.1"/>
    </source>
</evidence>
<keyword evidence="2" id="KW-0521">NADP</keyword>
<dbReference type="PROSITE" id="PS00061">
    <property type="entry name" value="ADH_SHORT"/>
    <property type="match status" value="1"/>
</dbReference>
<evidence type="ECO:0008006" key="7">
    <source>
        <dbReference type="Google" id="ProtNLM"/>
    </source>
</evidence>
<dbReference type="InterPro" id="IPR020904">
    <property type="entry name" value="Sc_DH/Rdtase_CS"/>
</dbReference>
<dbReference type="GO" id="GO:0000140">
    <property type="term" value="F:acylglycerone-phosphate reductase (NADP+) activity"/>
    <property type="evidence" value="ECO:0007669"/>
    <property type="project" value="TreeGrafter"/>
</dbReference>
<dbReference type="GO" id="GO:0006654">
    <property type="term" value="P:phosphatidic acid biosynthetic process"/>
    <property type="evidence" value="ECO:0007669"/>
    <property type="project" value="TreeGrafter"/>
</dbReference>
<dbReference type="PANTHER" id="PTHR44169">
    <property type="entry name" value="NADPH-DEPENDENT 1-ACYLDIHYDROXYACETONE PHOSPHATE REDUCTASE"/>
    <property type="match status" value="1"/>
</dbReference>
<dbReference type="Proteomes" id="UP000722485">
    <property type="component" value="Unassembled WGS sequence"/>
</dbReference>
<reference evidence="5" key="1">
    <citation type="submission" date="2020-03" db="EMBL/GenBank/DDBJ databases">
        <title>Draft Genome Sequence of Cylindrodendrum hubeiense.</title>
        <authorList>
            <person name="Buettner E."/>
            <person name="Kellner H."/>
        </authorList>
    </citation>
    <scope>NUCLEOTIDE SEQUENCE</scope>
    <source>
        <strain evidence="5">IHI 201604</strain>
    </source>
</reference>
<evidence type="ECO:0000256" key="4">
    <source>
        <dbReference type="RuleBase" id="RU000363"/>
    </source>
</evidence>
<keyword evidence="6" id="KW-1185">Reference proteome</keyword>
<proteinExistence type="inferred from homology"/>
<comment type="caution">
    <text evidence="5">The sequence shown here is derived from an EMBL/GenBank/DDBJ whole genome shotgun (WGS) entry which is preliminary data.</text>
</comment>
<dbReference type="InterPro" id="IPR036291">
    <property type="entry name" value="NAD(P)-bd_dom_sf"/>
</dbReference>
<dbReference type="GO" id="GO:0005783">
    <property type="term" value="C:endoplasmic reticulum"/>
    <property type="evidence" value="ECO:0007669"/>
    <property type="project" value="TreeGrafter"/>
</dbReference>
<dbReference type="GO" id="GO:0019433">
    <property type="term" value="P:triglyceride catabolic process"/>
    <property type="evidence" value="ECO:0007669"/>
    <property type="project" value="TreeGrafter"/>
</dbReference>
<evidence type="ECO:0000256" key="2">
    <source>
        <dbReference type="ARBA" id="ARBA00022857"/>
    </source>
</evidence>
<dbReference type="PANTHER" id="PTHR44169:SF3">
    <property type="entry name" value="SHORT-CHAIN DEHYDROGENASE SRDE"/>
    <property type="match status" value="1"/>
</dbReference>
<dbReference type="OrthoDB" id="2102561at2759"/>
<dbReference type="PRINTS" id="PR00080">
    <property type="entry name" value="SDRFAMILY"/>
</dbReference>
<evidence type="ECO:0000256" key="1">
    <source>
        <dbReference type="ARBA" id="ARBA00006484"/>
    </source>
</evidence>
<dbReference type="Pfam" id="PF00106">
    <property type="entry name" value="adh_short"/>
    <property type="match status" value="1"/>
</dbReference>
<accession>A0A9P5HEZ7</accession>
<dbReference type="GO" id="GO:0005811">
    <property type="term" value="C:lipid droplet"/>
    <property type="evidence" value="ECO:0007669"/>
    <property type="project" value="TreeGrafter"/>
</dbReference>
<sequence>MSHPRTILITGCSEGGLGDALARALHQQGQHVIATARNPKKMAHFEELGIEKLELDVLSSESISACVAAVAESTGSLDMLINNSGGGYAMPLIDSDPDVSRQLFEVNVWGMLAVTRAFLPLLLKSGEGGTIVNNTSINSVLPIPMCGIYNASKAAAAMITDNLRLELAPFNLKVVDLKTGAVKSNFYENRQGGAKPSLPKDSLYNVAKEDIENILFGAHTVKLKIDADQWAQQVVKELLKTSPPLQIWKGGNALSAFFSAFLPIALILHVLSKVGALDIVKKNWKGIGGSHSSKP</sequence>
<dbReference type="GO" id="GO:0004806">
    <property type="term" value="F:triacylglycerol lipase activity"/>
    <property type="evidence" value="ECO:0007669"/>
    <property type="project" value="TreeGrafter"/>
</dbReference>
<dbReference type="PRINTS" id="PR00081">
    <property type="entry name" value="GDHRDH"/>
</dbReference>
<dbReference type="SUPFAM" id="SSF51735">
    <property type="entry name" value="NAD(P)-binding Rossmann-fold domains"/>
    <property type="match status" value="1"/>
</dbReference>
<dbReference type="EMBL" id="JAANBB010000088">
    <property type="protein sequence ID" value="KAF7550934.1"/>
    <property type="molecule type" value="Genomic_DNA"/>
</dbReference>
<organism evidence="5 6">
    <name type="scientific">Cylindrodendrum hubeiense</name>
    <dbReference type="NCBI Taxonomy" id="595255"/>
    <lineage>
        <taxon>Eukaryota</taxon>
        <taxon>Fungi</taxon>
        <taxon>Dikarya</taxon>
        <taxon>Ascomycota</taxon>
        <taxon>Pezizomycotina</taxon>
        <taxon>Sordariomycetes</taxon>
        <taxon>Hypocreomycetidae</taxon>
        <taxon>Hypocreales</taxon>
        <taxon>Nectriaceae</taxon>
        <taxon>Cylindrodendrum</taxon>
    </lineage>
</organism>
<gene>
    <name evidence="5" type="ORF">G7Z17_g5382</name>
</gene>
<evidence type="ECO:0000256" key="3">
    <source>
        <dbReference type="ARBA" id="ARBA00023002"/>
    </source>
</evidence>
<dbReference type="CDD" id="cd05374">
    <property type="entry name" value="17beta-HSD-like_SDR_c"/>
    <property type="match status" value="1"/>
</dbReference>
<dbReference type="AlphaFoldDB" id="A0A9P5HEZ7"/>
<name>A0A9P5HEZ7_9HYPO</name>
<dbReference type="InterPro" id="IPR002347">
    <property type="entry name" value="SDR_fam"/>
</dbReference>
<dbReference type="Gene3D" id="3.40.50.720">
    <property type="entry name" value="NAD(P)-binding Rossmann-like Domain"/>
    <property type="match status" value="1"/>
</dbReference>
<comment type="similarity">
    <text evidence="1 4">Belongs to the short-chain dehydrogenases/reductases (SDR) family.</text>
</comment>